<dbReference type="InterPro" id="IPR029056">
    <property type="entry name" value="Ribokinase-like"/>
</dbReference>
<evidence type="ECO:0000313" key="5">
    <source>
        <dbReference type="EMBL" id="QFQ30404.1"/>
    </source>
</evidence>
<dbReference type="GeneID" id="59161282"/>
<dbReference type="GO" id="GO:0005829">
    <property type="term" value="C:cytosol"/>
    <property type="evidence" value="ECO:0007669"/>
    <property type="project" value="TreeGrafter"/>
</dbReference>
<name>A0A5P8FN87_9MICO</name>
<evidence type="ECO:0000313" key="6">
    <source>
        <dbReference type="Proteomes" id="UP000271708"/>
    </source>
</evidence>
<evidence type="ECO:0000256" key="2">
    <source>
        <dbReference type="ARBA" id="ARBA00022777"/>
    </source>
</evidence>
<gene>
    <name evidence="5" type="ORF">EEW87_008895</name>
</gene>
<dbReference type="AlphaFoldDB" id="A0A5P8FN87"/>
<keyword evidence="1" id="KW-0808">Transferase</keyword>
<dbReference type="Pfam" id="PF00294">
    <property type="entry name" value="PfkB"/>
    <property type="match status" value="1"/>
</dbReference>
<dbReference type="Proteomes" id="UP000271708">
    <property type="component" value="Chromosome"/>
</dbReference>
<dbReference type="PANTHER" id="PTHR10584">
    <property type="entry name" value="SUGAR KINASE"/>
    <property type="match status" value="1"/>
</dbReference>
<dbReference type="PANTHER" id="PTHR10584:SF166">
    <property type="entry name" value="RIBOKINASE"/>
    <property type="match status" value="1"/>
</dbReference>
<feature type="region of interest" description="Disordered" evidence="3">
    <location>
        <begin position="310"/>
        <end position="329"/>
    </location>
</feature>
<dbReference type="GO" id="GO:0016301">
    <property type="term" value="F:kinase activity"/>
    <property type="evidence" value="ECO:0007669"/>
    <property type="project" value="UniProtKB-KW"/>
</dbReference>
<evidence type="ECO:0000256" key="1">
    <source>
        <dbReference type="ARBA" id="ARBA00022679"/>
    </source>
</evidence>
<feature type="domain" description="Carbohydrate kinase PfkB" evidence="4">
    <location>
        <begin position="4"/>
        <end position="299"/>
    </location>
</feature>
<protein>
    <submittedName>
        <fullName evidence="5">Sugar kinase</fullName>
    </submittedName>
</protein>
<sequence length="329" mass="33595">MTGRVVHVGQAIVDLVMSVDEVPAAGQDVFASSYTLTAGGGFNVMAAARRDGAEVVYAGAHGTGRFGDIVRAAMADEGVVVVNAAETQLDTGFCVALVDAAAERTFVSTVGAEGELDVRHLDEVHVREGDVVYVSGYGLYHPGNAAAITSWLPRVPAEVMVVVDTSPMIAQVSSEVFALVAARADLWTANEEEARALHTRLGVGTTSDPAGTATETAAALDATVVVRVNRAGCWVAAPGTEPVHVPAFEMVPVDTNGAGDAHTGVLCAGIVAGEPLLEAVRRAAAAAAIAVTRRGPATSPLRGEIDELVRSAGRAAQPGEGVPTAPARS</sequence>
<dbReference type="KEGG" id="jme:EEW87_008895"/>
<reference evidence="5 6" key="1">
    <citation type="submission" date="2019-09" db="EMBL/GenBank/DDBJ databases">
        <title>Complete Genome Sequence of Janibacter melonis M714 with both human health impact and industrial applications.</title>
        <authorList>
            <person name="Jin M."/>
            <person name="Zhao Q.R."/>
        </authorList>
    </citation>
    <scope>NUCLEOTIDE SEQUENCE [LARGE SCALE GENOMIC DNA]</scope>
    <source>
        <strain evidence="5 6">M714</strain>
    </source>
</reference>
<dbReference type="SUPFAM" id="SSF53613">
    <property type="entry name" value="Ribokinase-like"/>
    <property type="match status" value="1"/>
</dbReference>
<proteinExistence type="predicted"/>
<dbReference type="RefSeq" id="WP_123093375.1">
    <property type="nucleotide sequence ID" value="NZ_CP044548.2"/>
</dbReference>
<keyword evidence="2 5" id="KW-0418">Kinase</keyword>
<dbReference type="InterPro" id="IPR011611">
    <property type="entry name" value="PfkB_dom"/>
</dbReference>
<dbReference type="EMBL" id="CP044548">
    <property type="protein sequence ID" value="QFQ30404.1"/>
    <property type="molecule type" value="Genomic_DNA"/>
</dbReference>
<accession>A0A5P8FN87</accession>
<dbReference type="Gene3D" id="3.40.1190.20">
    <property type="match status" value="1"/>
</dbReference>
<evidence type="ECO:0000256" key="3">
    <source>
        <dbReference type="SAM" id="MobiDB-lite"/>
    </source>
</evidence>
<organism evidence="5 6">
    <name type="scientific">Janibacter melonis</name>
    <dbReference type="NCBI Taxonomy" id="262209"/>
    <lineage>
        <taxon>Bacteria</taxon>
        <taxon>Bacillati</taxon>
        <taxon>Actinomycetota</taxon>
        <taxon>Actinomycetes</taxon>
        <taxon>Micrococcales</taxon>
        <taxon>Intrasporangiaceae</taxon>
        <taxon>Janibacter</taxon>
    </lineage>
</organism>
<evidence type="ECO:0000259" key="4">
    <source>
        <dbReference type="Pfam" id="PF00294"/>
    </source>
</evidence>
<dbReference type="OrthoDB" id="8578462at2"/>